<dbReference type="Pfam" id="PF17389">
    <property type="entry name" value="Bac_rhamnosid6H"/>
    <property type="match status" value="1"/>
</dbReference>
<sequence length="673" mass="73294">MRAKLTAYALCAAPMLFKTTTCTKYDEYILAPTSRVLSPKKIHQVEGLVTEAEVLVSPRDGSSSVLSGNSTVTLDFGINIAGIVSVSVGPNTPPDAIVGFTFSESSLWVNRLASDGTAESGLDAVLWLPVGGGRESYTVADEFQRGGFRYLTVINNQTNQAIEISSVTVNYTAAPNQDLRAYTGYFHSDDELLNRIWYAGAYTNQLCTIDPQHGDSIVNPLDMRDNITLPETNAWYLNWTITNGTSALVDGAKRDRIVWPGDMAVSMPAVMVSTYDMESPRNSLESLIAWQDPDTGRLPYVGYPFSYAGTVSFTYHLHNLIGISQYYHFTGDLGFLKDNWNAFVKGVGWSLGYVDSTGLMNVTSPSDWLRVGMGGHNIEANAILYYTLRRGMELATVLNDTSIYSLWADTASGIKMAANTLLWDSEAGLYRDNETTTLHPQDGNAWALKANLTQSPTQTGQVSRALQARWGEFGAPAPEAGTPLTISPFIGSFELESHALAGNIQATLALMRTQWGFMLNDPRMTNSTFIEGFSADGSLHYAPYKSDARLNHAHGWSTGPTSVLSMYVAGIQLTSAQGATWHIAPMLGDLQSVDAAYSTNLGEFGCSIVMKKEAIQKMTVWAPNGTKGRVVVPQKLSGHLVNRETGTKLPMVDGLINDVEGGTWDLLLKLNHC</sequence>
<proteinExistence type="predicted"/>
<dbReference type="Proteomes" id="UP000829685">
    <property type="component" value="Unassembled WGS sequence"/>
</dbReference>
<name>A0A9P9WA33_9PEZI</name>
<dbReference type="GO" id="GO:0003824">
    <property type="term" value="F:catalytic activity"/>
    <property type="evidence" value="ECO:0007669"/>
    <property type="project" value="UniProtKB-ARBA"/>
</dbReference>
<dbReference type="Gene3D" id="2.60.120.260">
    <property type="entry name" value="Galactose-binding domain-like"/>
    <property type="match status" value="1"/>
</dbReference>
<dbReference type="PANTHER" id="PTHR34987:SF6">
    <property type="entry name" value="ALPHA-L-RHAMNOSIDASE SIX-HAIRPIN GLYCOSIDASE DOMAIN-CONTAINING PROTEIN"/>
    <property type="match status" value="1"/>
</dbReference>
<dbReference type="PANTHER" id="PTHR34987">
    <property type="entry name" value="C, PUTATIVE (AFU_ORTHOLOGUE AFUA_3G02880)-RELATED"/>
    <property type="match status" value="1"/>
</dbReference>
<gene>
    <name evidence="2" type="ORF">JX265_012731</name>
</gene>
<dbReference type="InterPro" id="IPR008928">
    <property type="entry name" value="6-hairpin_glycosidase_sf"/>
</dbReference>
<evidence type="ECO:0000313" key="2">
    <source>
        <dbReference type="EMBL" id="KAI1853440.1"/>
    </source>
</evidence>
<evidence type="ECO:0000313" key="3">
    <source>
        <dbReference type="Proteomes" id="UP000829685"/>
    </source>
</evidence>
<keyword evidence="3" id="KW-1185">Reference proteome</keyword>
<comment type="caution">
    <text evidence="2">The sequence shown here is derived from an EMBL/GenBank/DDBJ whole genome shotgun (WGS) entry which is preliminary data.</text>
</comment>
<dbReference type="EMBL" id="JAFIMR010000057">
    <property type="protein sequence ID" value="KAI1853440.1"/>
    <property type="molecule type" value="Genomic_DNA"/>
</dbReference>
<dbReference type="InterPro" id="IPR012341">
    <property type="entry name" value="6hp_glycosidase-like_sf"/>
</dbReference>
<accession>A0A9P9WA33</accession>
<organism evidence="2 3">
    <name type="scientific">Neoarthrinium moseri</name>
    <dbReference type="NCBI Taxonomy" id="1658444"/>
    <lineage>
        <taxon>Eukaryota</taxon>
        <taxon>Fungi</taxon>
        <taxon>Dikarya</taxon>
        <taxon>Ascomycota</taxon>
        <taxon>Pezizomycotina</taxon>
        <taxon>Sordariomycetes</taxon>
        <taxon>Xylariomycetidae</taxon>
        <taxon>Amphisphaeriales</taxon>
        <taxon>Apiosporaceae</taxon>
        <taxon>Neoarthrinium</taxon>
    </lineage>
</organism>
<evidence type="ECO:0000259" key="1">
    <source>
        <dbReference type="Pfam" id="PF17389"/>
    </source>
</evidence>
<dbReference type="Gene3D" id="1.50.10.10">
    <property type="match status" value="1"/>
</dbReference>
<protein>
    <recommendedName>
        <fullName evidence="1">Alpha-L-rhamnosidase six-hairpin glycosidase domain-containing protein</fullName>
    </recommendedName>
</protein>
<reference evidence="2" key="1">
    <citation type="submission" date="2021-03" db="EMBL/GenBank/DDBJ databases">
        <title>Revisited historic fungal species revealed as producer of novel bioactive compounds through whole genome sequencing and comparative genomics.</title>
        <authorList>
            <person name="Vignolle G.A."/>
            <person name="Hochenegger N."/>
            <person name="Mach R.L."/>
            <person name="Mach-Aigner A.R."/>
            <person name="Javad Rahimi M."/>
            <person name="Salim K.A."/>
            <person name="Chan C.M."/>
            <person name="Lim L.B.L."/>
            <person name="Cai F."/>
            <person name="Druzhinina I.S."/>
            <person name="U'Ren J.M."/>
            <person name="Derntl C."/>
        </authorList>
    </citation>
    <scope>NUCLEOTIDE SEQUENCE</scope>
    <source>
        <strain evidence="2">TUCIM 5799</strain>
    </source>
</reference>
<dbReference type="SUPFAM" id="SSF48208">
    <property type="entry name" value="Six-hairpin glycosidases"/>
    <property type="match status" value="1"/>
</dbReference>
<dbReference type="GO" id="GO:0005975">
    <property type="term" value="P:carbohydrate metabolic process"/>
    <property type="evidence" value="ECO:0007669"/>
    <property type="project" value="InterPro"/>
</dbReference>
<dbReference type="Gene3D" id="2.60.420.10">
    <property type="entry name" value="Maltose phosphorylase, domain 3"/>
    <property type="match status" value="1"/>
</dbReference>
<feature type="domain" description="Alpha-L-rhamnosidase six-hairpin glycosidase" evidence="1">
    <location>
        <begin position="240"/>
        <end position="469"/>
    </location>
</feature>
<dbReference type="InterPro" id="IPR035396">
    <property type="entry name" value="Bac_rhamnosid6H"/>
</dbReference>
<dbReference type="AlphaFoldDB" id="A0A9P9WA33"/>